<sequence>LIICLQEMYGLTIGGADDMTSEQQVAGQVSLELTSLEHELLHYNCLGGDTYFENFEDPQGQHRWNVQMGNAVRYHAHYKWIWLSRGDGTSTTEVVTREDLRFWDERLAGMDFAAGY</sequence>
<dbReference type="OrthoDB" id="411524at2759"/>
<dbReference type="EMBL" id="RSCD01000037">
    <property type="protein sequence ID" value="RSH80122.1"/>
    <property type="molecule type" value="Genomic_DNA"/>
</dbReference>
<organism evidence="1 2">
    <name type="scientific">Saitozyma podzolica</name>
    <dbReference type="NCBI Taxonomy" id="1890683"/>
    <lineage>
        <taxon>Eukaryota</taxon>
        <taxon>Fungi</taxon>
        <taxon>Dikarya</taxon>
        <taxon>Basidiomycota</taxon>
        <taxon>Agaricomycotina</taxon>
        <taxon>Tremellomycetes</taxon>
        <taxon>Tremellales</taxon>
        <taxon>Trimorphomycetaceae</taxon>
        <taxon>Saitozyma</taxon>
    </lineage>
</organism>
<keyword evidence="2" id="KW-1185">Reference proteome</keyword>
<evidence type="ECO:0000313" key="2">
    <source>
        <dbReference type="Proteomes" id="UP000279259"/>
    </source>
</evidence>
<accession>A0A427XMZ1</accession>
<feature type="non-terminal residue" evidence="1">
    <location>
        <position position="1"/>
    </location>
</feature>
<protein>
    <submittedName>
        <fullName evidence="1">Uncharacterized protein</fullName>
    </submittedName>
</protein>
<dbReference type="AlphaFoldDB" id="A0A427XMZ1"/>
<dbReference type="STRING" id="1890683.A0A427XMZ1"/>
<gene>
    <name evidence="1" type="ORF">EHS25_007324</name>
</gene>
<comment type="caution">
    <text evidence="1">The sequence shown here is derived from an EMBL/GenBank/DDBJ whole genome shotgun (WGS) entry which is preliminary data.</text>
</comment>
<proteinExistence type="predicted"/>
<name>A0A427XMZ1_9TREE</name>
<evidence type="ECO:0000313" key="1">
    <source>
        <dbReference type="EMBL" id="RSH80122.1"/>
    </source>
</evidence>
<dbReference type="Proteomes" id="UP000279259">
    <property type="component" value="Unassembled WGS sequence"/>
</dbReference>
<reference evidence="1 2" key="1">
    <citation type="submission" date="2018-11" db="EMBL/GenBank/DDBJ databases">
        <title>Genome sequence of Saitozyma podzolica DSM 27192.</title>
        <authorList>
            <person name="Aliyu H."/>
            <person name="Gorte O."/>
            <person name="Ochsenreither K."/>
        </authorList>
    </citation>
    <scope>NUCLEOTIDE SEQUENCE [LARGE SCALE GENOMIC DNA]</scope>
    <source>
        <strain evidence="1 2">DSM 27192</strain>
    </source>
</reference>